<protein>
    <submittedName>
        <fullName evidence="1">Uncharacterized protein</fullName>
    </submittedName>
</protein>
<keyword evidence="2" id="KW-1185">Reference proteome</keyword>
<dbReference type="AlphaFoldDB" id="A0A448WX99"/>
<reference evidence="1" key="1">
    <citation type="submission" date="2018-11" db="EMBL/GenBank/DDBJ databases">
        <authorList>
            <consortium name="Pathogen Informatics"/>
        </authorList>
    </citation>
    <scope>NUCLEOTIDE SEQUENCE</scope>
</reference>
<evidence type="ECO:0000313" key="2">
    <source>
        <dbReference type="Proteomes" id="UP000784294"/>
    </source>
</evidence>
<accession>A0A448WX99</accession>
<organism evidence="1 2">
    <name type="scientific">Protopolystoma xenopodis</name>
    <dbReference type="NCBI Taxonomy" id="117903"/>
    <lineage>
        <taxon>Eukaryota</taxon>
        <taxon>Metazoa</taxon>
        <taxon>Spiralia</taxon>
        <taxon>Lophotrochozoa</taxon>
        <taxon>Platyhelminthes</taxon>
        <taxon>Monogenea</taxon>
        <taxon>Polyopisthocotylea</taxon>
        <taxon>Polystomatidea</taxon>
        <taxon>Polystomatidae</taxon>
        <taxon>Protopolystoma</taxon>
    </lineage>
</organism>
<dbReference type="Proteomes" id="UP000784294">
    <property type="component" value="Unassembled WGS sequence"/>
</dbReference>
<dbReference type="EMBL" id="CAAALY010056295">
    <property type="protein sequence ID" value="VEL22419.1"/>
    <property type="molecule type" value="Genomic_DNA"/>
</dbReference>
<comment type="caution">
    <text evidence="1">The sequence shown here is derived from an EMBL/GenBank/DDBJ whole genome shotgun (WGS) entry which is preliminary data.</text>
</comment>
<sequence>MREWHSPNNLQARSYIQKDVENHTLWQLAAFSWSPLGYQALLNNGLEKEAGDYKRFLLQVKPNAIREDMFVGSLNLISSMKTRASLVPPFSVCREGELQFTH</sequence>
<evidence type="ECO:0000313" key="1">
    <source>
        <dbReference type="EMBL" id="VEL22419.1"/>
    </source>
</evidence>
<gene>
    <name evidence="1" type="ORF">PXEA_LOCUS15859</name>
</gene>
<name>A0A448WX99_9PLAT</name>
<proteinExistence type="predicted"/>